<name>A0ABV6LK71_9BACI</name>
<feature type="transmembrane region" description="Helical" evidence="1">
    <location>
        <begin position="126"/>
        <end position="143"/>
    </location>
</feature>
<proteinExistence type="predicted"/>
<dbReference type="InterPro" id="IPR006750">
    <property type="entry name" value="YdcZ"/>
</dbReference>
<accession>A0ABV6LK71</accession>
<evidence type="ECO:0000256" key="1">
    <source>
        <dbReference type="SAM" id="Phobius"/>
    </source>
</evidence>
<feature type="transmembrane region" description="Helical" evidence="1">
    <location>
        <begin position="31"/>
        <end position="52"/>
    </location>
</feature>
<dbReference type="RefSeq" id="WP_377345319.1">
    <property type="nucleotide sequence ID" value="NZ_JBHLTP010000003.1"/>
</dbReference>
<organism evidence="2 3">
    <name type="scientific">Pontibacillus salicampi</name>
    <dbReference type="NCBI Taxonomy" id="1449801"/>
    <lineage>
        <taxon>Bacteria</taxon>
        <taxon>Bacillati</taxon>
        <taxon>Bacillota</taxon>
        <taxon>Bacilli</taxon>
        <taxon>Bacillales</taxon>
        <taxon>Bacillaceae</taxon>
        <taxon>Pontibacillus</taxon>
    </lineage>
</organism>
<comment type="caution">
    <text evidence="2">The sequence shown here is derived from an EMBL/GenBank/DDBJ whole genome shotgun (WGS) entry which is preliminary data.</text>
</comment>
<sequence>MIGALFSIIAGVCISTQNVFNSRISEKGGSWATTTIVLGVGFVSSLPVFYLLDDTQLFVFSGVNPVYLFSGVFGVGIVFCLMRGISLLGPAYAVSIVLISQLTIATVVNTYGLFGFPSQAFTVNKAVGLCILIVGVLIFKLGGNMSRLLKQVSRDYHI</sequence>
<dbReference type="Proteomes" id="UP001589836">
    <property type="component" value="Unassembled WGS sequence"/>
</dbReference>
<feature type="transmembrane region" description="Helical" evidence="1">
    <location>
        <begin position="64"/>
        <end position="85"/>
    </location>
</feature>
<keyword evidence="1" id="KW-1133">Transmembrane helix</keyword>
<feature type="transmembrane region" description="Helical" evidence="1">
    <location>
        <begin position="91"/>
        <end position="114"/>
    </location>
</feature>
<keyword evidence="1" id="KW-0812">Transmembrane</keyword>
<keyword evidence="1" id="KW-0472">Membrane</keyword>
<evidence type="ECO:0000313" key="2">
    <source>
        <dbReference type="EMBL" id="MFC0522789.1"/>
    </source>
</evidence>
<dbReference type="EMBL" id="JBHLTP010000003">
    <property type="protein sequence ID" value="MFC0522789.1"/>
    <property type="molecule type" value="Genomic_DNA"/>
</dbReference>
<reference evidence="2 3" key="1">
    <citation type="submission" date="2024-09" db="EMBL/GenBank/DDBJ databases">
        <authorList>
            <person name="Sun Q."/>
            <person name="Mori K."/>
        </authorList>
    </citation>
    <scope>NUCLEOTIDE SEQUENCE [LARGE SCALE GENOMIC DNA]</scope>
    <source>
        <strain evidence="2 3">NCAIM B.02529</strain>
    </source>
</reference>
<dbReference type="PANTHER" id="PTHR34821:SF3">
    <property type="entry name" value="MEMBRANE PROTEIN"/>
    <property type="match status" value="1"/>
</dbReference>
<dbReference type="Pfam" id="PF04657">
    <property type="entry name" value="DMT_YdcZ"/>
    <property type="match status" value="1"/>
</dbReference>
<protein>
    <submittedName>
        <fullName evidence="2">DMT family transporter</fullName>
    </submittedName>
</protein>
<gene>
    <name evidence="2" type="ORF">ACFFGV_04185</name>
</gene>
<dbReference type="PANTHER" id="PTHR34821">
    <property type="entry name" value="INNER MEMBRANE PROTEIN YDCZ"/>
    <property type="match status" value="1"/>
</dbReference>
<evidence type="ECO:0000313" key="3">
    <source>
        <dbReference type="Proteomes" id="UP001589836"/>
    </source>
</evidence>
<keyword evidence="3" id="KW-1185">Reference proteome</keyword>